<evidence type="ECO:0000256" key="3">
    <source>
        <dbReference type="ARBA" id="ARBA00022691"/>
    </source>
</evidence>
<dbReference type="Gene3D" id="1.10.10.10">
    <property type="entry name" value="Winged helix-like DNA-binding domain superfamily/Winged helix DNA-binding domain"/>
    <property type="match status" value="1"/>
</dbReference>
<evidence type="ECO:0000256" key="1">
    <source>
        <dbReference type="ARBA" id="ARBA00022603"/>
    </source>
</evidence>
<evidence type="ECO:0000313" key="6">
    <source>
        <dbReference type="Proteomes" id="UP001498421"/>
    </source>
</evidence>
<reference evidence="5 6" key="1">
    <citation type="journal article" date="2025" name="Microbiol. Resour. Announc.">
        <title>Draft genome sequences for Neonectria magnoliae and Neonectria punicea, canker pathogens of Liriodendron tulipifera and Acer saccharum in West Virginia.</title>
        <authorList>
            <person name="Petronek H.M."/>
            <person name="Kasson M.T."/>
            <person name="Metheny A.M."/>
            <person name="Stauder C.M."/>
            <person name="Lovett B."/>
            <person name="Lynch S.C."/>
            <person name="Garnas J.R."/>
            <person name="Kasson L.R."/>
            <person name="Stajich J.E."/>
        </authorList>
    </citation>
    <scope>NUCLEOTIDE SEQUENCE [LARGE SCALE GENOMIC DNA]</scope>
    <source>
        <strain evidence="5 6">NRRL 64651</strain>
    </source>
</reference>
<protein>
    <recommendedName>
        <fullName evidence="4">O-methyltransferase C-terminal domain-containing protein</fullName>
    </recommendedName>
</protein>
<gene>
    <name evidence="5" type="ORF">QQZ08_007055</name>
</gene>
<dbReference type="PANTHER" id="PTHR43712:SF16">
    <property type="entry name" value="O-METHYLTRANSFERASE ELCB"/>
    <property type="match status" value="1"/>
</dbReference>
<keyword evidence="3" id="KW-0949">S-adenosyl-L-methionine</keyword>
<comment type="caution">
    <text evidence="5">The sequence shown here is derived from an EMBL/GenBank/DDBJ whole genome shotgun (WGS) entry which is preliminary data.</text>
</comment>
<proteinExistence type="predicted"/>
<keyword evidence="1" id="KW-0489">Methyltransferase</keyword>
<evidence type="ECO:0000259" key="4">
    <source>
        <dbReference type="Pfam" id="PF00891"/>
    </source>
</evidence>
<name>A0ABR1HYV6_9HYPO</name>
<dbReference type="Proteomes" id="UP001498421">
    <property type="component" value="Unassembled WGS sequence"/>
</dbReference>
<keyword evidence="6" id="KW-1185">Reference proteome</keyword>
<accession>A0ABR1HYV6</accession>
<dbReference type="InterPro" id="IPR029063">
    <property type="entry name" value="SAM-dependent_MTases_sf"/>
</dbReference>
<sequence length="403" mass="45409">MYINKVQLQTLSARLTTAINDLSPLDEGKGVDKRQSVIAAAREILREVTLPEEEWLAEVSLMCIMTASRLFLRWGAFDGIPVKGTVAYDDLAEKLDIDASLFRRVGKVLVTAKVLDQVGEDHLAHTPKSLVYANSGPYSFLARMTFDETLKSCAFLPEYFDKYRDEPQGPVGCPYSFAHGQPDTSIWEIMNKNPERMRTFMQAMKTAESQMPATVLYEFGWVKEELAAQPDRMLFVDVGGGKGHVVQGICEENPWLPKEKCAVQDRDDVIQEAIMMDVPELRGVKMMTHDFNLEQPIKAHTLGALIYHLRRCLHNYGDEISIGILRHIADAMAPDSRLLIVEQVIESPPLPMEAQFDFVMMTIGGKERTARQFEELVKQVGLGILEIHRKPNTPISVVECIKV</sequence>
<dbReference type="InterPro" id="IPR016461">
    <property type="entry name" value="COMT-like"/>
</dbReference>
<dbReference type="EMBL" id="JAZAVK010000066">
    <property type="protein sequence ID" value="KAK7426460.1"/>
    <property type="molecule type" value="Genomic_DNA"/>
</dbReference>
<organism evidence="5 6">
    <name type="scientific">Neonectria magnoliae</name>
    <dbReference type="NCBI Taxonomy" id="2732573"/>
    <lineage>
        <taxon>Eukaryota</taxon>
        <taxon>Fungi</taxon>
        <taxon>Dikarya</taxon>
        <taxon>Ascomycota</taxon>
        <taxon>Pezizomycotina</taxon>
        <taxon>Sordariomycetes</taxon>
        <taxon>Hypocreomycetidae</taxon>
        <taxon>Hypocreales</taxon>
        <taxon>Nectriaceae</taxon>
        <taxon>Neonectria</taxon>
    </lineage>
</organism>
<dbReference type="PROSITE" id="PS51683">
    <property type="entry name" value="SAM_OMT_II"/>
    <property type="match status" value="1"/>
</dbReference>
<dbReference type="Pfam" id="PF00891">
    <property type="entry name" value="Methyltransf_2"/>
    <property type="match status" value="1"/>
</dbReference>
<evidence type="ECO:0000256" key="2">
    <source>
        <dbReference type="ARBA" id="ARBA00022679"/>
    </source>
</evidence>
<dbReference type="PANTHER" id="PTHR43712">
    <property type="entry name" value="PUTATIVE (AFU_ORTHOLOGUE AFUA_4G14580)-RELATED"/>
    <property type="match status" value="1"/>
</dbReference>
<dbReference type="Gene3D" id="3.40.50.150">
    <property type="entry name" value="Vaccinia Virus protein VP39"/>
    <property type="match status" value="1"/>
</dbReference>
<feature type="domain" description="O-methyltransferase C-terminal" evidence="4">
    <location>
        <begin position="168"/>
        <end position="381"/>
    </location>
</feature>
<dbReference type="InterPro" id="IPR036388">
    <property type="entry name" value="WH-like_DNA-bd_sf"/>
</dbReference>
<dbReference type="SUPFAM" id="SSF53335">
    <property type="entry name" value="S-adenosyl-L-methionine-dependent methyltransferases"/>
    <property type="match status" value="1"/>
</dbReference>
<dbReference type="InterPro" id="IPR001077">
    <property type="entry name" value="COMT_C"/>
</dbReference>
<evidence type="ECO:0000313" key="5">
    <source>
        <dbReference type="EMBL" id="KAK7426460.1"/>
    </source>
</evidence>
<keyword evidence="2" id="KW-0808">Transferase</keyword>